<protein>
    <submittedName>
        <fullName evidence="1">Uncharacterized protein</fullName>
    </submittedName>
</protein>
<gene>
    <name evidence="1" type="ORF">F4V44_21840</name>
</gene>
<accession>A0A5J5H736</accession>
<evidence type="ECO:0000313" key="1">
    <source>
        <dbReference type="EMBL" id="KAA9016449.1"/>
    </source>
</evidence>
<reference evidence="1 2" key="1">
    <citation type="submission" date="2019-09" db="EMBL/GenBank/DDBJ databases">
        <title>Whole genome sequences of isolates from the Mars Exploration Rovers.</title>
        <authorList>
            <person name="Seuylemezian A."/>
            <person name="Vaishampayan P."/>
        </authorList>
    </citation>
    <scope>NUCLEOTIDE SEQUENCE [LARGE SCALE GENOMIC DNA]</scope>
    <source>
        <strain evidence="1 2">MER_TA_151</strain>
    </source>
</reference>
<sequence>MSWERKALERVIELLVEKDKDFKVLNDHLYDLGIVVNKNSSAYEILKDIMDWESMPINLASVQAQNNSKEIFVKDALKYIEEKFNK</sequence>
<dbReference type="Proteomes" id="UP000326671">
    <property type="component" value="Unassembled WGS sequence"/>
</dbReference>
<comment type="caution">
    <text evidence="1">The sequence shown here is derived from an EMBL/GenBank/DDBJ whole genome shotgun (WGS) entry which is preliminary data.</text>
</comment>
<name>A0A5J5H736_9BACI</name>
<dbReference type="RefSeq" id="WP_150442129.1">
    <property type="nucleotide sequence ID" value="NZ_VYKL01000038.1"/>
</dbReference>
<evidence type="ECO:0000313" key="2">
    <source>
        <dbReference type="Proteomes" id="UP000326671"/>
    </source>
</evidence>
<dbReference type="OrthoDB" id="10002039at2"/>
<dbReference type="AlphaFoldDB" id="A0A5J5H736"/>
<dbReference type="EMBL" id="VYKL01000038">
    <property type="protein sequence ID" value="KAA9016449.1"/>
    <property type="molecule type" value="Genomic_DNA"/>
</dbReference>
<keyword evidence="2" id="KW-1185">Reference proteome</keyword>
<organism evidence="1 2">
    <name type="scientific">Niallia endozanthoxylica</name>
    <dbReference type="NCBI Taxonomy" id="2036016"/>
    <lineage>
        <taxon>Bacteria</taxon>
        <taxon>Bacillati</taxon>
        <taxon>Bacillota</taxon>
        <taxon>Bacilli</taxon>
        <taxon>Bacillales</taxon>
        <taxon>Bacillaceae</taxon>
        <taxon>Niallia</taxon>
    </lineage>
</organism>
<proteinExistence type="predicted"/>